<gene>
    <name evidence="2" type="ORF">PCON_06728</name>
</gene>
<proteinExistence type="predicted"/>
<evidence type="ECO:0000313" key="3">
    <source>
        <dbReference type="Proteomes" id="UP000018144"/>
    </source>
</evidence>
<dbReference type="AlphaFoldDB" id="U4KYT2"/>
<dbReference type="PANTHER" id="PTHR36847">
    <property type="entry name" value="AMIDOLIGASE ENZYME"/>
    <property type="match status" value="1"/>
</dbReference>
<dbReference type="OrthoDB" id="412402at2759"/>
<keyword evidence="3" id="KW-1185">Reference proteome</keyword>
<evidence type="ECO:0000256" key="1">
    <source>
        <dbReference type="SAM" id="MobiDB-lite"/>
    </source>
</evidence>
<evidence type="ECO:0000313" key="2">
    <source>
        <dbReference type="EMBL" id="CCX07141.1"/>
    </source>
</evidence>
<reference evidence="2 3" key="1">
    <citation type="journal article" date="2013" name="PLoS Genet.">
        <title>The genome and development-dependent transcriptomes of Pyronema confluens: a window into fungal evolution.</title>
        <authorList>
            <person name="Traeger S."/>
            <person name="Altegoer F."/>
            <person name="Freitag M."/>
            <person name="Gabaldon T."/>
            <person name="Kempken F."/>
            <person name="Kumar A."/>
            <person name="Marcet-Houben M."/>
            <person name="Poggeler S."/>
            <person name="Stajich J.E."/>
            <person name="Nowrousian M."/>
        </authorList>
    </citation>
    <scope>NUCLEOTIDE SEQUENCE [LARGE SCALE GENOMIC DNA]</scope>
    <source>
        <strain evidence="3">CBS 100304</strain>
        <tissue evidence="2">Vegetative mycelium</tissue>
    </source>
</reference>
<organism evidence="2 3">
    <name type="scientific">Pyronema omphalodes (strain CBS 100304)</name>
    <name type="common">Pyronema confluens</name>
    <dbReference type="NCBI Taxonomy" id="1076935"/>
    <lineage>
        <taxon>Eukaryota</taxon>
        <taxon>Fungi</taxon>
        <taxon>Dikarya</taxon>
        <taxon>Ascomycota</taxon>
        <taxon>Pezizomycotina</taxon>
        <taxon>Pezizomycetes</taxon>
        <taxon>Pezizales</taxon>
        <taxon>Pyronemataceae</taxon>
        <taxon>Pyronema</taxon>
    </lineage>
</organism>
<dbReference type="Pfam" id="PF12224">
    <property type="entry name" value="Amidoligase_2"/>
    <property type="match status" value="1"/>
</dbReference>
<dbReference type="Proteomes" id="UP000018144">
    <property type="component" value="Unassembled WGS sequence"/>
</dbReference>
<name>U4KYT2_PYROM</name>
<dbReference type="STRING" id="1076935.U4KYT2"/>
<protein>
    <submittedName>
        <fullName evidence="2">Uncharacterized protein</fullName>
    </submittedName>
</protein>
<dbReference type="InterPro" id="IPR022025">
    <property type="entry name" value="Amidoligase_2"/>
</dbReference>
<sequence>MEEMNNFITPILEHEAVPRDSWATARYPFYISFGIKKRLYTHDNLSDYTNRRNPLPPHLRHDAQLTFGIELELILDGVVPKDGLNIMNTTLKQLFNSGKLPFDSMIPEEHKKIAPADRNKFMIMPDPSINARLGLKEGVQIPDLNPGWEFVPVEFVPDCGDWGTPELNHWHSKNTATDSDSWGDSQSSVPESYGTEETEITTPDSDPVVIEEVCSEEDDWFAQDTDWVELSPDLPPIKRKEKPLCQEEEKRKWMLAQPEDKCILGAAVEICTPILQQRNVKKTIRTVIEHLDKELKVVHNKSCGLHIHVGRGQGNRWSFEEMKAIAKACFLFEEAVNLKHAPHRREGNRMIRSNRWSTAARDATMLILFEEIDDCDSEWQFLHLVGKEKYFKYNFHTNAQYGTIEFRQAEGHKDSKRIIEWVKFLSYFVTAAINVDQKEWFAWGQLVGYGTIEGLLNLDSAVFKRFGLDKAQVGLGFKELELEIDDTDCV</sequence>
<feature type="compositionally biased region" description="Polar residues" evidence="1">
    <location>
        <begin position="173"/>
        <end position="190"/>
    </location>
</feature>
<feature type="region of interest" description="Disordered" evidence="1">
    <location>
        <begin position="170"/>
        <end position="205"/>
    </location>
</feature>
<accession>U4KYT2</accession>
<dbReference type="EMBL" id="HF935336">
    <property type="protein sequence ID" value="CCX07141.1"/>
    <property type="molecule type" value="Genomic_DNA"/>
</dbReference>
<dbReference type="PANTHER" id="PTHR36847:SF1">
    <property type="entry name" value="AMIDOLIGASE ENZYME"/>
    <property type="match status" value="1"/>
</dbReference>